<accession>A0A5N6TW56</accession>
<sequence>MTEATTKTNNWIVDHGDKRLEIGTPLVNLDTITRCGVVACLEKAADTIKIHGNLILKNTNSHLHPKTYDIQMLMLRTFTPSPEYLVELTTNPEFLDRVRGSPRQCVYLITGVLEGINVKCSTLGSQNNGMPIWARHLCSCGPLLIPVKIFAYRVRKLKILPLAEGQLGMLRKGGTSWDLDLDATMGKDDWNGLDINMLEVEDDTVEKYMLYAGQGSGNLVQS</sequence>
<protein>
    <submittedName>
        <fullName evidence="1">Uncharacterized protein</fullName>
    </submittedName>
</protein>
<evidence type="ECO:0000313" key="2">
    <source>
        <dbReference type="Proteomes" id="UP000325780"/>
    </source>
</evidence>
<reference evidence="1 2" key="1">
    <citation type="submission" date="2019-04" db="EMBL/GenBank/DDBJ databases">
        <title>Friends and foes A comparative genomics study of 23 Aspergillus species from section Flavi.</title>
        <authorList>
            <consortium name="DOE Joint Genome Institute"/>
            <person name="Kjaerbolling I."/>
            <person name="Vesth T."/>
            <person name="Frisvad J.C."/>
            <person name="Nybo J.L."/>
            <person name="Theobald S."/>
            <person name="Kildgaard S."/>
            <person name="Isbrandt T."/>
            <person name="Kuo A."/>
            <person name="Sato A."/>
            <person name="Lyhne E.K."/>
            <person name="Kogle M.E."/>
            <person name="Wiebenga A."/>
            <person name="Kun R.S."/>
            <person name="Lubbers R.J."/>
            <person name="Makela M.R."/>
            <person name="Barry K."/>
            <person name="Chovatia M."/>
            <person name="Clum A."/>
            <person name="Daum C."/>
            <person name="Haridas S."/>
            <person name="He G."/>
            <person name="LaButti K."/>
            <person name="Lipzen A."/>
            <person name="Mondo S."/>
            <person name="Riley R."/>
            <person name="Salamov A."/>
            <person name="Simmons B.A."/>
            <person name="Magnuson J.K."/>
            <person name="Henrissat B."/>
            <person name="Mortensen U.H."/>
            <person name="Larsen T.O."/>
            <person name="Devries R.P."/>
            <person name="Grigoriev I.V."/>
            <person name="Machida M."/>
            <person name="Baker S.E."/>
            <person name="Andersen M.R."/>
        </authorList>
    </citation>
    <scope>NUCLEOTIDE SEQUENCE [LARGE SCALE GENOMIC DNA]</scope>
    <source>
        <strain evidence="1 2">IBT 18842</strain>
    </source>
</reference>
<organism evidence="1 2">
    <name type="scientific">Aspergillus avenaceus</name>
    <dbReference type="NCBI Taxonomy" id="36643"/>
    <lineage>
        <taxon>Eukaryota</taxon>
        <taxon>Fungi</taxon>
        <taxon>Dikarya</taxon>
        <taxon>Ascomycota</taxon>
        <taxon>Pezizomycotina</taxon>
        <taxon>Eurotiomycetes</taxon>
        <taxon>Eurotiomycetidae</taxon>
        <taxon>Eurotiales</taxon>
        <taxon>Aspergillaceae</taxon>
        <taxon>Aspergillus</taxon>
        <taxon>Aspergillus subgen. Circumdati</taxon>
    </lineage>
</organism>
<dbReference type="EMBL" id="ML742089">
    <property type="protein sequence ID" value="KAE8150615.1"/>
    <property type="molecule type" value="Genomic_DNA"/>
</dbReference>
<gene>
    <name evidence="1" type="ORF">BDV25DRAFT_139614</name>
</gene>
<keyword evidence="2" id="KW-1185">Reference proteome</keyword>
<dbReference type="AlphaFoldDB" id="A0A5N6TW56"/>
<proteinExistence type="predicted"/>
<name>A0A5N6TW56_ASPAV</name>
<dbReference type="Proteomes" id="UP000325780">
    <property type="component" value="Unassembled WGS sequence"/>
</dbReference>
<evidence type="ECO:0000313" key="1">
    <source>
        <dbReference type="EMBL" id="KAE8150615.1"/>
    </source>
</evidence>